<evidence type="ECO:0000256" key="5">
    <source>
        <dbReference type="ARBA" id="ARBA00023136"/>
    </source>
</evidence>
<reference evidence="7 8" key="1">
    <citation type="submission" date="2016-10" db="EMBL/GenBank/DDBJ databases">
        <authorList>
            <person name="de Groot N.N."/>
        </authorList>
    </citation>
    <scope>NUCLEOTIDE SEQUENCE [LARGE SCALE GENOMIC DNA]</scope>
    <source>
        <strain evidence="8">E92,LMG 26720,CCM 7988</strain>
    </source>
</reference>
<dbReference type="InterPro" id="IPR011701">
    <property type="entry name" value="MFS"/>
</dbReference>
<dbReference type="Gene3D" id="1.20.1720.10">
    <property type="entry name" value="Multidrug resistance protein D"/>
    <property type="match status" value="1"/>
</dbReference>
<feature type="transmembrane region" description="Helical" evidence="6">
    <location>
        <begin position="370"/>
        <end position="396"/>
    </location>
</feature>
<feature type="transmembrane region" description="Helical" evidence="6">
    <location>
        <begin position="12"/>
        <end position="33"/>
    </location>
</feature>
<keyword evidence="2" id="KW-0813">Transport</keyword>
<evidence type="ECO:0000256" key="3">
    <source>
        <dbReference type="ARBA" id="ARBA00022692"/>
    </source>
</evidence>
<keyword evidence="5 6" id="KW-0472">Membrane</keyword>
<sequence length="531" mass="60325">MDNQTAIFKSWVPGWLIKITIFLVILPSTMLFAISTVNINAAAGYYGAEPADIQYSMLLFYVAVATAVPLERRFFSYMNTRPYFLLCLSLEVISTLICYLTRNIYLLFVLRFIQGVLNCGITSICLTLIFSKLGTERAREIGYSLFYTLILCMAPFTSLVTAPIVDNYEFNAVYKFAIFAFIPGAILLLGIMNNVRLSKKMPLYQTDWVSFVLYSILLMLIGWVLVYGQQLEWLENDSIRFCLFMILLLTLLHVFRQKSLKRPFLHLDVFKYRNFRIGIIFLLAFYLIRGAFNITSLYFAKVLGMDPIHVNLMMLANLSGIILSATLASRLIILQKSIRVIWIYGFMLLLVFHAWMYWLFNTQAEAETFIIPLIVQGLGAGMLMTPIVLFIISSVPENLSKSASTTGVFIRFLGFSLSISMINFFQIKSDSIHYTRLSEEISLINPETISRLSIYRNGLISRGVSSSEANKAALGLISKSTQNQAFLHFAMDYYLWVCMGITALLLIISLAPFINKTVINVRNKLPSPASF</sequence>
<evidence type="ECO:0000313" key="8">
    <source>
        <dbReference type="Proteomes" id="UP000199306"/>
    </source>
</evidence>
<feature type="transmembrane region" description="Helical" evidence="6">
    <location>
        <begin position="238"/>
        <end position="255"/>
    </location>
</feature>
<evidence type="ECO:0000313" key="7">
    <source>
        <dbReference type="EMBL" id="SFP27000.1"/>
    </source>
</evidence>
<feature type="transmembrane region" description="Helical" evidence="6">
    <location>
        <begin position="53"/>
        <end position="70"/>
    </location>
</feature>
<dbReference type="RefSeq" id="WP_092012567.1">
    <property type="nucleotide sequence ID" value="NZ_FOXH01000002.1"/>
</dbReference>
<protein>
    <submittedName>
        <fullName evidence="7">Major Facilitator Superfamily protein</fullName>
    </submittedName>
</protein>
<dbReference type="Pfam" id="PF07690">
    <property type="entry name" value="MFS_1"/>
    <property type="match status" value="1"/>
</dbReference>
<dbReference type="Proteomes" id="UP000199306">
    <property type="component" value="Unassembled WGS sequence"/>
</dbReference>
<feature type="transmembrane region" description="Helical" evidence="6">
    <location>
        <begin position="493"/>
        <end position="514"/>
    </location>
</feature>
<feature type="transmembrane region" description="Helical" evidence="6">
    <location>
        <begin position="312"/>
        <end position="333"/>
    </location>
</feature>
<feature type="transmembrane region" description="Helical" evidence="6">
    <location>
        <begin position="408"/>
        <end position="427"/>
    </location>
</feature>
<keyword evidence="8" id="KW-1185">Reference proteome</keyword>
<accession>A0A1I5NZG3</accession>
<dbReference type="GO" id="GO:0022857">
    <property type="term" value="F:transmembrane transporter activity"/>
    <property type="evidence" value="ECO:0007669"/>
    <property type="project" value="InterPro"/>
</dbReference>
<gene>
    <name evidence="7" type="ORF">SAMN04515674_102187</name>
</gene>
<name>A0A1I5NZG3_9BACT</name>
<evidence type="ECO:0000256" key="6">
    <source>
        <dbReference type="SAM" id="Phobius"/>
    </source>
</evidence>
<dbReference type="STRING" id="1079859.SAMN04515674_102187"/>
<comment type="subcellular location">
    <subcellularLocation>
        <location evidence="1">Membrane</location>
        <topology evidence="1">Multi-pass membrane protein</topology>
    </subcellularLocation>
</comment>
<dbReference type="PANTHER" id="PTHR42718">
    <property type="entry name" value="MAJOR FACILITATOR SUPERFAMILY MULTIDRUG TRANSPORTER MFSC"/>
    <property type="match status" value="1"/>
</dbReference>
<dbReference type="Gene3D" id="1.20.1250.20">
    <property type="entry name" value="MFS general substrate transporter like domains"/>
    <property type="match status" value="1"/>
</dbReference>
<dbReference type="AlphaFoldDB" id="A0A1I5NZG3"/>
<feature type="transmembrane region" description="Helical" evidence="6">
    <location>
        <begin position="108"/>
        <end position="130"/>
    </location>
</feature>
<feature type="transmembrane region" description="Helical" evidence="6">
    <location>
        <begin position="176"/>
        <end position="195"/>
    </location>
</feature>
<organism evidence="7 8">
    <name type="scientific">Pseudarcicella hirudinis</name>
    <dbReference type="NCBI Taxonomy" id="1079859"/>
    <lineage>
        <taxon>Bacteria</taxon>
        <taxon>Pseudomonadati</taxon>
        <taxon>Bacteroidota</taxon>
        <taxon>Cytophagia</taxon>
        <taxon>Cytophagales</taxon>
        <taxon>Flectobacillaceae</taxon>
        <taxon>Pseudarcicella</taxon>
    </lineage>
</organism>
<feature type="transmembrane region" description="Helical" evidence="6">
    <location>
        <begin position="82"/>
        <end position="102"/>
    </location>
</feature>
<dbReference type="GO" id="GO:0016020">
    <property type="term" value="C:membrane"/>
    <property type="evidence" value="ECO:0007669"/>
    <property type="project" value="UniProtKB-SubCell"/>
</dbReference>
<feature type="transmembrane region" description="Helical" evidence="6">
    <location>
        <begin position="340"/>
        <end position="358"/>
    </location>
</feature>
<keyword evidence="3 6" id="KW-0812">Transmembrane</keyword>
<dbReference type="OrthoDB" id="622032at2"/>
<dbReference type="EMBL" id="FOXH01000002">
    <property type="protein sequence ID" value="SFP27000.1"/>
    <property type="molecule type" value="Genomic_DNA"/>
</dbReference>
<keyword evidence="4 6" id="KW-1133">Transmembrane helix</keyword>
<dbReference type="InterPro" id="IPR036259">
    <property type="entry name" value="MFS_trans_sf"/>
</dbReference>
<feature type="transmembrane region" description="Helical" evidence="6">
    <location>
        <begin position="142"/>
        <end position="164"/>
    </location>
</feature>
<feature type="transmembrane region" description="Helical" evidence="6">
    <location>
        <begin position="207"/>
        <end position="226"/>
    </location>
</feature>
<dbReference type="PANTHER" id="PTHR42718:SF9">
    <property type="entry name" value="MAJOR FACILITATOR SUPERFAMILY MULTIDRUG TRANSPORTER MFSC"/>
    <property type="match status" value="1"/>
</dbReference>
<feature type="transmembrane region" description="Helical" evidence="6">
    <location>
        <begin position="275"/>
        <end position="300"/>
    </location>
</feature>
<evidence type="ECO:0000256" key="1">
    <source>
        <dbReference type="ARBA" id="ARBA00004141"/>
    </source>
</evidence>
<dbReference type="SUPFAM" id="SSF103473">
    <property type="entry name" value="MFS general substrate transporter"/>
    <property type="match status" value="1"/>
</dbReference>
<proteinExistence type="predicted"/>
<evidence type="ECO:0000256" key="2">
    <source>
        <dbReference type="ARBA" id="ARBA00022448"/>
    </source>
</evidence>
<evidence type="ECO:0000256" key="4">
    <source>
        <dbReference type="ARBA" id="ARBA00022989"/>
    </source>
</evidence>